<feature type="region of interest" description="Disordered" evidence="1">
    <location>
        <begin position="1"/>
        <end position="52"/>
    </location>
</feature>
<name>A0ABQ2W6F8_9ACTN</name>
<dbReference type="EMBL" id="BMTF01000027">
    <property type="protein sequence ID" value="GGV94315.1"/>
    <property type="molecule type" value="Genomic_DNA"/>
</dbReference>
<accession>A0ABQ2W6F8</accession>
<gene>
    <name evidence="2" type="ORF">GCM10015535_59510</name>
</gene>
<sequence length="137" mass="14263">MAAPAHTVRRSRADRPAYRGPVPAEDLPAKDLAAEHSFREPSVPTPHGTAAPTAALLNSGNALLERSVRILRAGPCFLHLAATGHTNRSAAAALVVSPAHGEHPSGVSIFRKLSVDSGVQSTRLVLVEGDIEPTDVG</sequence>
<evidence type="ECO:0000256" key="1">
    <source>
        <dbReference type="SAM" id="MobiDB-lite"/>
    </source>
</evidence>
<protein>
    <submittedName>
        <fullName evidence="2">Uncharacterized protein</fullName>
    </submittedName>
</protein>
<feature type="compositionally biased region" description="Basic and acidic residues" evidence="1">
    <location>
        <begin position="27"/>
        <end position="39"/>
    </location>
</feature>
<reference evidence="3" key="1">
    <citation type="journal article" date="2019" name="Int. J. Syst. Evol. Microbiol.">
        <title>The Global Catalogue of Microorganisms (GCM) 10K type strain sequencing project: providing services to taxonomists for standard genome sequencing and annotation.</title>
        <authorList>
            <consortium name="The Broad Institute Genomics Platform"/>
            <consortium name="The Broad Institute Genome Sequencing Center for Infectious Disease"/>
            <person name="Wu L."/>
            <person name="Ma J."/>
        </authorList>
    </citation>
    <scope>NUCLEOTIDE SEQUENCE [LARGE SCALE GENOMIC DNA]</scope>
    <source>
        <strain evidence="3">JCM 4376</strain>
    </source>
</reference>
<evidence type="ECO:0000313" key="3">
    <source>
        <dbReference type="Proteomes" id="UP000660675"/>
    </source>
</evidence>
<organism evidence="2 3">
    <name type="scientific">Streptomyces gelaticus</name>
    <dbReference type="NCBI Taxonomy" id="285446"/>
    <lineage>
        <taxon>Bacteria</taxon>
        <taxon>Bacillati</taxon>
        <taxon>Actinomycetota</taxon>
        <taxon>Actinomycetes</taxon>
        <taxon>Kitasatosporales</taxon>
        <taxon>Streptomycetaceae</taxon>
        <taxon>Streptomyces</taxon>
    </lineage>
</organism>
<comment type="caution">
    <text evidence="2">The sequence shown here is derived from an EMBL/GenBank/DDBJ whole genome shotgun (WGS) entry which is preliminary data.</text>
</comment>
<evidence type="ECO:0000313" key="2">
    <source>
        <dbReference type="EMBL" id="GGV94315.1"/>
    </source>
</evidence>
<proteinExistence type="predicted"/>
<keyword evidence="3" id="KW-1185">Reference proteome</keyword>
<dbReference type="Proteomes" id="UP000660675">
    <property type="component" value="Unassembled WGS sequence"/>
</dbReference>